<dbReference type="Proteomes" id="UP000034364">
    <property type="component" value="Unassembled WGS sequence"/>
</dbReference>
<sequence>MPDSSPPARFLLFTVFLTGAAVLIIEVTATRLLAPYFGNTIYSLSSVLTVILGALSAGYYLGGRLADRFPHTRYFYSVIAVSGLALLLTKVLSTIILPLLSAVLGLDTGPLLASLLLFTLPAALLGTLSPYAIRLIHSSASASGVGSISGTVYFVSTLGSIAGSLGTGFFLIPLFGLDRIITATALGLVFLGIWGLKFRPAVQITLLFIAALILSRVFHNPPSPYPNTIFSMDGLYQKIYIVENNSRNPTARYLIQDRNFSAGIYLNSTDHVFEYTRYFSLYRVFMPRAKNILAVGGGGYTTPRHFLAEIPDARVDVAEIEPFLYPLSLKYLNLSPDARLNNFTTDARLFLRQADKPYDIIFADAYSSLLSIPVHLASREFFQLARDHLSPDGLFIGNFIGSFTPVKNSYLLSQIRTFINVFPNTYLFVHYPDRLDMSQNVIFLGLNSQDKPDLKTLLTRTPLLAVSDPLSHYIDPSKLELDHYPVFTDNYNPSEHFLAGDLRDSYTLHLK</sequence>
<proteinExistence type="inferred from homology"/>
<keyword evidence="3 4" id="KW-0620">Polyamine biosynthesis</keyword>
<comment type="similarity">
    <text evidence="1">Belongs to the spermidine/spermine synthase family.</text>
</comment>
<keyword evidence="2 4" id="KW-0808">Transferase</keyword>
<accession>A0A0G1S434</accession>
<evidence type="ECO:0000256" key="3">
    <source>
        <dbReference type="ARBA" id="ARBA00023115"/>
    </source>
</evidence>
<feature type="transmembrane region" description="Helical" evidence="5">
    <location>
        <begin position="74"/>
        <end position="99"/>
    </location>
</feature>
<feature type="domain" description="PABS" evidence="6">
    <location>
        <begin position="287"/>
        <end position="447"/>
    </location>
</feature>
<feature type="transmembrane region" description="Helical" evidence="5">
    <location>
        <begin position="111"/>
        <end position="133"/>
    </location>
</feature>
<dbReference type="PANTHER" id="PTHR43317:SF1">
    <property type="entry name" value="THERMOSPERMINE SYNTHASE ACAULIS5"/>
    <property type="match status" value="1"/>
</dbReference>
<feature type="transmembrane region" description="Helical" evidence="5">
    <location>
        <begin position="40"/>
        <end position="62"/>
    </location>
</feature>
<feature type="active site" description="Proton acceptor" evidence="4">
    <location>
        <position position="364"/>
    </location>
</feature>
<reference evidence="7 8" key="1">
    <citation type="journal article" date="2015" name="Nature">
        <title>rRNA introns, odd ribosomes, and small enigmatic genomes across a large radiation of phyla.</title>
        <authorList>
            <person name="Brown C.T."/>
            <person name="Hug L.A."/>
            <person name="Thomas B.C."/>
            <person name="Sharon I."/>
            <person name="Castelle C.J."/>
            <person name="Singh A."/>
            <person name="Wilkins M.J."/>
            <person name="Williams K.H."/>
            <person name="Banfield J.F."/>
        </authorList>
    </citation>
    <scope>NUCLEOTIDE SEQUENCE [LARGE SCALE GENOMIC DNA]</scope>
</reference>
<name>A0A0G1S434_9BACT</name>
<evidence type="ECO:0000256" key="1">
    <source>
        <dbReference type="ARBA" id="ARBA00007867"/>
    </source>
</evidence>
<evidence type="ECO:0000256" key="2">
    <source>
        <dbReference type="ARBA" id="ARBA00022679"/>
    </source>
</evidence>
<evidence type="ECO:0000313" key="8">
    <source>
        <dbReference type="Proteomes" id="UP000034364"/>
    </source>
</evidence>
<gene>
    <name evidence="7" type="ORF">UX87_C0012G0021</name>
</gene>
<dbReference type="InterPro" id="IPR029063">
    <property type="entry name" value="SAM-dependent_MTases_sf"/>
</dbReference>
<dbReference type="NCBIfam" id="NF037959">
    <property type="entry name" value="MFS_SpdSyn"/>
    <property type="match status" value="1"/>
</dbReference>
<dbReference type="GO" id="GO:0010487">
    <property type="term" value="F:thermospermine synthase activity"/>
    <property type="evidence" value="ECO:0007669"/>
    <property type="project" value="TreeGrafter"/>
</dbReference>
<feature type="transmembrane region" description="Helical" evidence="5">
    <location>
        <begin position="169"/>
        <end position="194"/>
    </location>
</feature>
<feature type="transmembrane region" description="Helical" evidence="5">
    <location>
        <begin position="201"/>
        <end position="218"/>
    </location>
</feature>
<evidence type="ECO:0000256" key="4">
    <source>
        <dbReference type="PROSITE-ProRule" id="PRU00354"/>
    </source>
</evidence>
<evidence type="ECO:0000259" key="6">
    <source>
        <dbReference type="PROSITE" id="PS51006"/>
    </source>
</evidence>
<dbReference type="SUPFAM" id="SSF53335">
    <property type="entry name" value="S-adenosyl-L-methionine-dependent methyltransferases"/>
    <property type="match status" value="1"/>
</dbReference>
<protein>
    <submittedName>
        <fullName evidence="7">Spermine synthase</fullName>
    </submittedName>
</protein>
<evidence type="ECO:0000256" key="5">
    <source>
        <dbReference type="SAM" id="Phobius"/>
    </source>
</evidence>
<evidence type="ECO:0000313" key="7">
    <source>
        <dbReference type="EMBL" id="KKU64132.1"/>
    </source>
</evidence>
<dbReference type="GO" id="GO:0006596">
    <property type="term" value="P:polyamine biosynthetic process"/>
    <property type="evidence" value="ECO:0007669"/>
    <property type="project" value="UniProtKB-UniRule"/>
</dbReference>
<keyword evidence="5" id="KW-0812">Transmembrane</keyword>
<organism evidence="7 8">
    <name type="scientific">Candidatus Amesbacteria bacterium GW2011_GWA1_47_16</name>
    <dbReference type="NCBI Taxonomy" id="1618353"/>
    <lineage>
        <taxon>Bacteria</taxon>
        <taxon>Candidatus Amesiibacteriota</taxon>
    </lineage>
</organism>
<dbReference type="PANTHER" id="PTHR43317">
    <property type="entry name" value="THERMOSPERMINE SYNTHASE ACAULIS5"/>
    <property type="match status" value="1"/>
</dbReference>
<comment type="caution">
    <text evidence="7">The sequence shown here is derived from an EMBL/GenBank/DDBJ whole genome shotgun (WGS) entry which is preliminary data.</text>
</comment>
<dbReference type="CDD" id="cd02440">
    <property type="entry name" value="AdoMet_MTases"/>
    <property type="match status" value="1"/>
</dbReference>
<dbReference type="InterPro" id="IPR030374">
    <property type="entry name" value="PABS"/>
</dbReference>
<dbReference type="AlphaFoldDB" id="A0A0G1S434"/>
<dbReference type="PROSITE" id="PS51006">
    <property type="entry name" value="PABS_2"/>
    <property type="match status" value="1"/>
</dbReference>
<feature type="transmembrane region" description="Helical" evidence="5">
    <location>
        <begin position="12"/>
        <end position="34"/>
    </location>
</feature>
<keyword evidence="5" id="KW-0472">Membrane</keyword>
<dbReference type="EMBL" id="LCNV01000012">
    <property type="protein sequence ID" value="KKU64132.1"/>
    <property type="molecule type" value="Genomic_DNA"/>
</dbReference>
<feature type="transmembrane region" description="Helical" evidence="5">
    <location>
        <begin position="145"/>
        <end position="163"/>
    </location>
</feature>
<keyword evidence="5" id="KW-1133">Transmembrane helix</keyword>
<dbReference type="Gene3D" id="3.40.50.150">
    <property type="entry name" value="Vaccinia Virus protein VP39"/>
    <property type="match status" value="1"/>
</dbReference>